<protein>
    <submittedName>
        <fullName evidence="1">Uncharacterized protein</fullName>
    </submittedName>
</protein>
<evidence type="ECO:0000313" key="1">
    <source>
        <dbReference type="EMBL" id="GBP64807.1"/>
    </source>
</evidence>
<gene>
    <name evidence="1" type="ORF">EVAR_50323_1</name>
</gene>
<name>A0A4C1XRH1_EUMVA</name>
<accession>A0A4C1XRH1</accession>
<dbReference type="EMBL" id="BGZK01000910">
    <property type="protein sequence ID" value="GBP64807.1"/>
    <property type="molecule type" value="Genomic_DNA"/>
</dbReference>
<dbReference type="AlphaFoldDB" id="A0A4C1XRH1"/>
<evidence type="ECO:0000313" key="2">
    <source>
        <dbReference type="Proteomes" id="UP000299102"/>
    </source>
</evidence>
<comment type="caution">
    <text evidence="1">The sequence shown here is derived from an EMBL/GenBank/DDBJ whole genome shotgun (WGS) entry which is preliminary data.</text>
</comment>
<sequence length="105" mass="12515">MHRAQGKSRHFEVVLLRHKIYTTRQLKDQIIRYFSEDGASHTRRGRADILRSFRCVTKFHHHSIPEGSNNSLLLVRTVEHRTRRRGKSRYFEVVSRVTKFTPLDT</sequence>
<dbReference type="Proteomes" id="UP000299102">
    <property type="component" value="Unassembled WGS sequence"/>
</dbReference>
<keyword evidence="2" id="KW-1185">Reference proteome</keyword>
<organism evidence="1 2">
    <name type="scientific">Eumeta variegata</name>
    <name type="common">Bagworm moth</name>
    <name type="synonym">Eumeta japonica</name>
    <dbReference type="NCBI Taxonomy" id="151549"/>
    <lineage>
        <taxon>Eukaryota</taxon>
        <taxon>Metazoa</taxon>
        <taxon>Ecdysozoa</taxon>
        <taxon>Arthropoda</taxon>
        <taxon>Hexapoda</taxon>
        <taxon>Insecta</taxon>
        <taxon>Pterygota</taxon>
        <taxon>Neoptera</taxon>
        <taxon>Endopterygota</taxon>
        <taxon>Lepidoptera</taxon>
        <taxon>Glossata</taxon>
        <taxon>Ditrysia</taxon>
        <taxon>Tineoidea</taxon>
        <taxon>Psychidae</taxon>
        <taxon>Oiketicinae</taxon>
        <taxon>Eumeta</taxon>
    </lineage>
</organism>
<reference evidence="1 2" key="1">
    <citation type="journal article" date="2019" name="Commun. Biol.">
        <title>The bagworm genome reveals a unique fibroin gene that provides high tensile strength.</title>
        <authorList>
            <person name="Kono N."/>
            <person name="Nakamura H."/>
            <person name="Ohtoshi R."/>
            <person name="Tomita M."/>
            <person name="Numata K."/>
            <person name="Arakawa K."/>
        </authorList>
    </citation>
    <scope>NUCLEOTIDE SEQUENCE [LARGE SCALE GENOMIC DNA]</scope>
</reference>
<proteinExistence type="predicted"/>